<dbReference type="InterPro" id="IPR003594">
    <property type="entry name" value="HATPase_dom"/>
</dbReference>
<evidence type="ECO:0000256" key="8">
    <source>
        <dbReference type="ARBA" id="ARBA00023012"/>
    </source>
</evidence>
<keyword evidence="3" id="KW-0597">Phosphoprotein</keyword>
<organism evidence="10 11">
    <name type="scientific">Mangrovimicrobium sediminis</name>
    <dbReference type="NCBI Taxonomy" id="2562682"/>
    <lineage>
        <taxon>Bacteria</taxon>
        <taxon>Pseudomonadati</taxon>
        <taxon>Pseudomonadota</taxon>
        <taxon>Gammaproteobacteria</taxon>
        <taxon>Cellvibrionales</taxon>
        <taxon>Halieaceae</taxon>
        <taxon>Mangrovimicrobium</taxon>
    </lineage>
</organism>
<evidence type="ECO:0000259" key="9">
    <source>
        <dbReference type="PROSITE" id="PS50109"/>
    </source>
</evidence>
<evidence type="ECO:0000313" key="11">
    <source>
        <dbReference type="Proteomes" id="UP000298050"/>
    </source>
</evidence>
<dbReference type="Pfam" id="PF00512">
    <property type="entry name" value="HisKA"/>
    <property type="match status" value="1"/>
</dbReference>
<dbReference type="Gene3D" id="3.30.450.20">
    <property type="entry name" value="PAS domain"/>
    <property type="match status" value="1"/>
</dbReference>
<dbReference type="SMART" id="SM00387">
    <property type="entry name" value="HATPase_c"/>
    <property type="match status" value="1"/>
</dbReference>
<dbReference type="PANTHER" id="PTHR43065:SF16">
    <property type="entry name" value="SENSORY HISTIDINE KINASE_PHOSPHATASE NTRB"/>
    <property type="match status" value="1"/>
</dbReference>
<dbReference type="SUPFAM" id="SSF55785">
    <property type="entry name" value="PYP-like sensor domain (PAS domain)"/>
    <property type="match status" value="1"/>
</dbReference>
<accession>A0A4Z0LZK5</accession>
<dbReference type="EC" id="2.7.13.3" evidence="2"/>
<dbReference type="Proteomes" id="UP000298050">
    <property type="component" value="Unassembled WGS sequence"/>
</dbReference>
<evidence type="ECO:0000256" key="4">
    <source>
        <dbReference type="ARBA" id="ARBA00022679"/>
    </source>
</evidence>
<dbReference type="CDD" id="cd00082">
    <property type="entry name" value="HisKA"/>
    <property type="match status" value="1"/>
</dbReference>
<dbReference type="InterPro" id="IPR005467">
    <property type="entry name" value="His_kinase_dom"/>
</dbReference>
<dbReference type="OrthoDB" id="9789238at2"/>
<keyword evidence="8" id="KW-0902">Two-component regulatory system</keyword>
<protein>
    <recommendedName>
        <fullName evidence="2">histidine kinase</fullName>
        <ecNumber evidence="2">2.7.13.3</ecNumber>
    </recommendedName>
</protein>
<dbReference type="GO" id="GO:0000155">
    <property type="term" value="F:phosphorelay sensor kinase activity"/>
    <property type="evidence" value="ECO:0007669"/>
    <property type="project" value="InterPro"/>
</dbReference>
<dbReference type="EMBL" id="SRLE01000009">
    <property type="protein sequence ID" value="TGD72616.1"/>
    <property type="molecule type" value="Genomic_DNA"/>
</dbReference>
<dbReference type="GO" id="GO:0005524">
    <property type="term" value="F:ATP binding"/>
    <property type="evidence" value="ECO:0007669"/>
    <property type="project" value="UniProtKB-KW"/>
</dbReference>
<keyword evidence="11" id="KW-1185">Reference proteome</keyword>
<dbReference type="PANTHER" id="PTHR43065">
    <property type="entry name" value="SENSOR HISTIDINE KINASE"/>
    <property type="match status" value="1"/>
</dbReference>
<dbReference type="InterPro" id="IPR036097">
    <property type="entry name" value="HisK_dim/P_sf"/>
</dbReference>
<keyword evidence="5" id="KW-0547">Nucleotide-binding</keyword>
<dbReference type="SUPFAM" id="SSF55874">
    <property type="entry name" value="ATPase domain of HSP90 chaperone/DNA topoisomerase II/histidine kinase"/>
    <property type="match status" value="1"/>
</dbReference>
<dbReference type="Gene3D" id="1.10.287.130">
    <property type="match status" value="1"/>
</dbReference>
<evidence type="ECO:0000313" key="10">
    <source>
        <dbReference type="EMBL" id="TGD72616.1"/>
    </source>
</evidence>
<keyword evidence="7" id="KW-0067">ATP-binding</keyword>
<dbReference type="Gene3D" id="3.30.565.10">
    <property type="entry name" value="Histidine kinase-like ATPase, C-terminal domain"/>
    <property type="match status" value="1"/>
</dbReference>
<evidence type="ECO:0000256" key="6">
    <source>
        <dbReference type="ARBA" id="ARBA00022777"/>
    </source>
</evidence>
<keyword evidence="6 10" id="KW-0418">Kinase</keyword>
<dbReference type="NCBIfam" id="NF008293">
    <property type="entry name" value="PRK11073.1"/>
    <property type="match status" value="1"/>
</dbReference>
<sequence>MSAVKPQLHENAAPMHYSQDILDNISTAVVALDAELQVLSVNNAGEVLLETSEARCVGHGAEKLVTQPETLMDVLEQVRDSRNSVARRSMQLFLHTGREICADLLLTPINGGDSGVDLLLEILPVDRLLKISREESIYHSQETTREMIRGLAHEIKNPLGGVRGAAQLLARELPNEELAEYTNIIIREADRLRDLVDRMLGPNQQPDRRDLNVHEVLEHVRNLIAAETDNRITVNRDYDPSLPDLRGDRSQLIQAVLNIVRNALQAAPDVDRCEITLRSRPQRQFTIGAVRHRLVCRLDIEDNGPGIPEDMLPTIFMPMVTGRAEGSGLGLTIAQSIITRHGGLLGCTSEPGRTCFTIYLPMEAHNA</sequence>
<evidence type="ECO:0000256" key="1">
    <source>
        <dbReference type="ARBA" id="ARBA00000085"/>
    </source>
</evidence>
<dbReference type="SMART" id="SM00388">
    <property type="entry name" value="HisKA"/>
    <property type="match status" value="1"/>
</dbReference>
<dbReference type="AlphaFoldDB" id="A0A4Z0LZK5"/>
<name>A0A4Z0LZK5_9GAMM</name>
<evidence type="ECO:0000256" key="7">
    <source>
        <dbReference type="ARBA" id="ARBA00022840"/>
    </source>
</evidence>
<dbReference type="InterPro" id="IPR036890">
    <property type="entry name" value="HATPase_C_sf"/>
</dbReference>
<dbReference type="InterPro" id="IPR003661">
    <property type="entry name" value="HisK_dim/P_dom"/>
</dbReference>
<reference evidence="10 11" key="1">
    <citation type="submission" date="2019-04" db="EMBL/GenBank/DDBJ databases">
        <title>Taxonomy of novel Haliea sp. from mangrove soil of West Coast of India.</title>
        <authorList>
            <person name="Verma A."/>
            <person name="Kumar P."/>
            <person name="Krishnamurthi S."/>
        </authorList>
    </citation>
    <scope>NUCLEOTIDE SEQUENCE [LARGE SCALE GENOMIC DNA]</scope>
    <source>
        <strain evidence="10 11">SAOS-164</strain>
    </source>
</reference>
<proteinExistence type="predicted"/>
<evidence type="ECO:0000256" key="2">
    <source>
        <dbReference type="ARBA" id="ARBA00012438"/>
    </source>
</evidence>
<evidence type="ECO:0000256" key="3">
    <source>
        <dbReference type="ARBA" id="ARBA00022553"/>
    </source>
</evidence>
<dbReference type="InterPro" id="IPR004358">
    <property type="entry name" value="Sig_transdc_His_kin-like_C"/>
</dbReference>
<comment type="catalytic activity">
    <reaction evidence="1">
        <text>ATP + protein L-histidine = ADP + protein N-phospho-L-histidine.</text>
        <dbReference type="EC" id="2.7.13.3"/>
    </reaction>
</comment>
<dbReference type="PROSITE" id="PS50109">
    <property type="entry name" value="HIS_KIN"/>
    <property type="match status" value="1"/>
</dbReference>
<gene>
    <name evidence="10" type="ORF">E4634_13915</name>
</gene>
<dbReference type="Pfam" id="PF02518">
    <property type="entry name" value="HATPase_c"/>
    <property type="match status" value="1"/>
</dbReference>
<dbReference type="SUPFAM" id="SSF47384">
    <property type="entry name" value="Homodimeric domain of signal transducing histidine kinase"/>
    <property type="match status" value="1"/>
</dbReference>
<evidence type="ECO:0000256" key="5">
    <source>
        <dbReference type="ARBA" id="ARBA00022741"/>
    </source>
</evidence>
<feature type="domain" description="Histidine kinase" evidence="9">
    <location>
        <begin position="150"/>
        <end position="364"/>
    </location>
</feature>
<keyword evidence="4" id="KW-0808">Transferase</keyword>
<dbReference type="InterPro" id="IPR035965">
    <property type="entry name" value="PAS-like_dom_sf"/>
</dbReference>
<dbReference type="PRINTS" id="PR00344">
    <property type="entry name" value="BCTRLSENSOR"/>
</dbReference>
<comment type="caution">
    <text evidence="10">The sequence shown here is derived from an EMBL/GenBank/DDBJ whole genome shotgun (WGS) entry which is preliminary data.</text>
</comment>